<keyword evidence="3" id="KW-1185">Reference proteome</keyword>
<evidence type="ECO:0000259" key="1">
    <source>
        <dbReference type="Pfam" id="PF06527"/>
    </source>
</evidence>
<accession>A0A3S5D3Z1</accession>
<feature type="domain" description="TniQ" evidence="1">
    <location>
        <begin position="9"/>
        <end position="139"/>
    </location>
</feature>
<dbReference type="InterPro" id="IPR009492">
    <property type="entry name" value="TniQ"/>
</dbReference>
<dbReference type="Proteomes" id="UP000270743">
    <property type="component" value="Unassembled WGS sequence"/>
</dbReference>
<dbReference type="AlphaFoldDB" id="A0A3S5D3Z1"/>
<name>A0A3S5D3Z1_9RHOB</name>
<evidence type="ECO:0000313" key="3">
    <source>
        <dbReference type="Proteomes" id="UP000270743"/>
    </source>
</evidence>
<evidence type="ECO:0000313" key="2">
    <source>
        <dbReference type="EMBL" id="VDS08305.1"/>
    </source>
</evidence>
<reference evidence="2 3" key="1">
    <citation type="submission" date="2018-12" db="EMBL/GenBank/DDBJ databases">
        <authorList>
            <person name="Criscuolo A."/>
        </authorList>
    </citation>
    <scope>NUCLEOTIDE SEQUENCE [LARGE SCALE GENOMIC DNA]</scope>
    <source>
        <strain evidence="2">ACIP1116241</strain>
    </source>
</reference>
<dbReference type="EMBL" id="UZWE01000026">
    <property type="protein sequence ID" value="VDS08305.1"/>
    <property type="molecule type" value="Genomic_DNA"/>
</dbReference>
<dbReference type="Pfam" id="PF06527">
    <property type="entry name" value="TniQ"/>
    <property type="match status" value="1"/>
</dbReference>
<proteinExistence type="predicted"/>
<sequence>MFPATKPLPLTVPTIVGESATSFASRLARRNGAPRRITFCSDVGIDYFALVNGDPLEIQRMAVLGGIDPVPLQASTPSLIEAGWFQLGDEHIKFTGLIRTTLRICPRCVQDAPDRTGIIHHGVWQVAAIRTCQKHGCHLVAVPKPKNGNDCFDHIPVLNGFKPTAGDLAVSQDLELERYLTVRIQDGPGQSWLDRLPFHMAAQTCEMLGALLTLGPR</sequence>
<gene>
    <name evidence="2" type="ORF">PARHAE_01488</name>
</gene>
<organism evidence="2 3">
    <name type="scientific">Paracoccus haematequi</name>
    <dbReference type="NCBI Taxonomy" id="2491866"/>
    <lineage>
        <taxon>Bacteria</taxon>
        <taxon>Pseudomonadati</taxon>
        <taxon>Pseudomonadota</taxon>
        <taxon>Alphaproteobacteria</taxon>
        <taxon>Rhodobacterales</taxon>
        <taxon>Paracoccaceae</taxon>
        <taxon>Paracoccus</taxon>
    </lineage>
</organism>
<protein>
    <recommendedName>
        <fullName evidence="1">TniQ domain-containing protein</fullName>
    </recommendedName>
</protein>